<accession>A0A1G7GH28</accession>
<name>A0A1G7GH28_9SPHN</name>
<evidence type="ECO:0000313" key="4">
    <source>
        <dbReference type="Proteomes" id="UP000323502"/>
    </source>
</evidence>
<feature type="signal peptide" evidence="1">
    <location>
        <begin position="1"/>
        <end position="21"/>
    </location>
</feature>
<protein>
    <submittedName>
        <fullName evidence="3">Uncharacterized protein</fullName>
    </submittedName>
</protein>
<dbReference type="Proteomes" id="UP000323502">
    <property type="component" value="Unassembled WGS sequence"/>
</dbReference>
<evidence type="ECO:0000313" key="3">
    <source>
        <dbReference type="EMBL" id="SDE87383.1"/>
    </source>
</evidence>
<evidence type="ECO:0000313" key="2">
    <source>
        <dbReference type="EMBL" id="MWC42869.1"/>
    </source>
</evidence>
<dbReference type="OrthoDB" id="7596780at2"/>
<proteinExistence type="predicted"/>
<dbReference type="EMBL" id="WSUT01000005">
    <property type="protein sequence ID" value="MWC42869.1"/>
    <property type="molecule type" value="Genomic_DNA"/>
</dbReference>
<keyword evidence="4" id="KW-1185">Reference proteome</keyword>
<dbReference type="EMBL" id="FNBI01000001">
    <property type="protein sequence ID" value="SDE87383.1"/>
    <property type="molecule type" value="Genomic_DNA"/>
</dbReference>
<evidence type="ECO:0000313" key="5">
    <source>
        <dbReference type="Proteomes" id="UP000436801"/>
    </source>
</evidence>
<feature type="chain" id="PRO_5036307311" evidence="1">
    <location>
        <begin position="22"/>
        <end position="146"/>
    </location>
</feature>
<dbReference type="AlphaFoldDB" id="A0A1G7GH28"/>
<reference evidence="3 4" key="1">
    <citation type="submission" date="2016-10" db="EMBL/GenBank/DDBJ databases">
        <authorList>
            <person name="Varghese N."/>
            <person name="Submissions S."/>
        </authorList>
    </citation>
    <scope>NUCLEOTIDE SEQUENCE [LARGE SCALE GENOMIC DNA]</scope>
    <source>
        <strain evidence="3 4">S7-754</strain>
    </source>
</reference>
<reference evidence="2 5" key="2">
    <citation type="submission" date="2019-12" db="EMBL/GenBank/DDBJ databases">
        <authorList>
            <person name="Zheng J."/>
        </authorList>
    </citation>
    <scope>NUCLEOTIDE SEQUENCE [LARGE SCALE GENOMIC DNA]</scope>
    <source>
        <strain evidence="2 5">DSM 27347</strain>
    </source>
</reference>
<organism evidence="3 4">
    <name type="scientific">Sphingomonas carotinifaciens</name>
    <dbReference type="NCBI Taxonomy" id="1166323"/>
    <lineage>
        <taxon>Bacteria</taxon>
        <taxon>Pseudomonadati</taxon>
        <taxon>Pseudomonadota</taxon>
        <taxon>Alphaproteobacteria</taxon>
        <taxon>Sphingomonadales</taxon>
        <taxon>Sphingomonadaceae</taxon>
        <taxon>Sphingomonas</taxon>
    </lineage>
</organism>
<sequence>MSKPFKILLFLLPLTAAPVRATPVQASAPLADQLKRCRTLTDTTTRLACYDAMAVLPGRSRDPAPRRVLNEDKEGPLTTTLRTASVGGDGRWIFTLAQGGRWLQTDDAPLGRRPNPGDAVEVRAGALGSYRLKVKTGPSIKVRPLD</sequence>
<keyword evidence="1" id="KW-0732">Signal</keyword>
<dbReference type="Proteomes" id="UP000436801">
    <property type="component" value="Unassembled WGS sequence"/>
</dbReference>
<evidence type="ECO:0000256" key="1">
    <source>
        <dbReference type="SAM" id="SignalP"/>
    </source>
</evidence>
<gene>
    <name evidence="2" type="ORF">GQR91_04245</name>
    <name evidence="3" type="ORF">SAMN05216557_101877</name>
</gene>
<dbReference type="RefSeq" id="WP_149681284.1">
    <property type="nucleotide sequence ID" value="NZ_FNBI01000001.1"/>
</dbReference>